<dbReference type="Proteomes" id="UP000054359">
    <property type="component" value="Unassembled WGS sequence"/>
</dbReference>
<evidence type="ECO:0000256" key="2">
    <source>
        <dbReference type="ARBA" id="ARBA00012104"/>
    </source>
</evidence>
<proteinExistence type="inferred from homology"/>
<evidence type="ECO:0000256" key="7">
    <source>
        <dbReference type="ARBA" id="ARBA00032808"/>
    </source>
</evidence>
<dbReference type="Gene3D" id="3.40.1190.20">
    <property type="match status" value="1"/>
</dbReference>
<dbReference type="InterPro" id="IPR004625">
    <property type="entry name" value="PyrdxlKinase"/>
</dbReference>
<evidence type="ECO:0000256" key="3">
    <source>
        <dbReference type="ARBA" id="ARBA00022679"/>
    </source>
</evidence>
<dbReference type="EC" id="2.7.1.35" evidence="2"/>
<evidence type="ECO:0000256" key="6">
    <source>
        <dbReference type="ARBA" id="ARBA00022840"/>
    </source>
</evidence>
<keyword evidence="9" id="KW-1185">Reference proteome</keyword>
<dbReference type="GO" id="GO:0005829">
    <property type="term" value="C:cytosol"/>
    <property type="evidence" value="ECO:0007669"/>
    <property type="project" value="TreeGrafter"/>
</dbReference>
<organism evidence="8 9">
    <name type="scientific">Stegodyphus mimosarum</name>
    <name type="common">African social velvet spider</name>
    <dbReference type="NCBI Taxonomy" id="407821"/>
    <lineage>
        <taxon>Eukaryota</taxon>
        <taxon>Metazoa</taxon>
        <taxon>Ecdysozoa</taxon>
        <taxon>Arthropoda</taxon>
        <taxon>Chelicerata</taxon>
        <taxon>Arachnida</taxon>
        <taxon>Araneae</taxon>
        <taxon>Araneomorphae</taxon>
        <taxon>Entelegynae</taxon>
        <taxon>Eresoidea</taxon>
        <taxon>Eresidae</taxon>
        <taxon>Stegodyphus</taxon>
    </lineage>
</organism>
<keyword evidence="3" id="KW-0808">Transferase</keyword>
<feature type="non-terminal residue" evidence="8">
    <location>
        <position position="49"/>
    </location>
</feature>
<comment type="similarity">
    <text evidence="1">Belongs to the pyridoxine kinase family.</text>
</comment>
<evidence type="ECO:0000256" key="4">
    <source>
        <dbReference type="ARBA" id="ARBA00022741"/>
    </source>
</evidence>
<dbReference type="EMBL" id="KK119978">
    <property type="protein sequence ID" value="KFM77234.1"/>
    <property type="molecule type" value="Genomic_DNA"/>
</dbReference>
<dbReference type="GO" id="GO:0009443">
    <property type="term" value="P:pyridoxal 5'-phosphate salvage"/>
    <property type="evidence" value="ECO:0007669"/>
    <property type="project" value="InterPro"/>
</dbReference>
<gene>
    <name evidence="8" type="ORF">X975_18120</name>
</gene>
<evidence type="ECO:0000256" key="1">
    <source>
        <dbReference type="ARBA" id="ARBA00008805"/>
    </source>
</evidence>
<keyword evidence="4" id="KW-0547">Nucleotide-binding</keyword>
<reference evidence="8 9" key="1">
    <citation type="submission" date="2013-11" db="EMBL/GenBank/DDBJ databases">
        <title>Genome sequencing of Stegodyphus mimosarum.</title>
        <authorList>
            <person name="Bechsgaard J."/>
        </authorList>
    </citation>
    <scope>NUCLEOTIDE SEQUENCE [LARGE SCALE GENOMIC DNA]</scope>
</reference>
<dbReference type="PANTHER" id="PTHR10534:SF2">
    <property type="entry name" value="PYRIDOXAL KINASE"/>
    <property type="match status" value="1"/>
</dbReference>
<dbReference type="STRING" id="407821.A0A087UIP5"/>
<evidence type="ECO:0000256" key="5">
    <source>
        <dbReference type="ARBA" id="ARBA00022777"/>
    </source>
</evidence>
<dbReference type="PANTHER" id="PTHR10534">
    <property type="entry name" value="PYRIDOXAL KINASE"/>
    <property type="match status" value="1"/>
</dbReference>
<evidence type="ECO:0000313" key="8">
    <source>
        <dbReference type="EMBL" id="KFM77234.1"/>
    </source>
</evidence>
<evidence type="ECO:0000313" key="9">
    <source>
        <dbReference type="Proteomes" id="UP000054359"/>
    </source>
</evidence>
<dbReference type="GO" id="GO:0005524">
    <property type="term" value="F:ATP binding"/>
    <property type="evidence" value="ECO:0007669"/>
    <property type="project" value="UniProtKB-KW"/>
</dbReference>
<protein>
    <recommendedName>
        <fullName evidence="2">pyridoxal kinase</fullName>
        <ecNumber evidence="2">2.7.1.35</ecNumber>
    </recommendedName>
    <alternativeName>
        <fullName evidence="7">Pyridoxine kinase</fullName>
    </alternativeName>
</protein>
<keyword evidence="6" id="KW-0067">ATP-binding</keyword>
<sequence length="49" mass="5614">MKGQLLNANELQELYDGLKLNDIHHYTHILTGYVGTVTFLTKLVEIVKE</sequence>
<dbReference type="AlphaFoldDB" id="A0A087UIP5"/>
<dbReference type="OrthoDB" id="2104723at2759"/>
<name>A0A087UIP5_STEMI</name>
<accession>A0A087UIP5</accession>
<dbReference type="InterPro" id="IPR029056">
    <property type="entry name" value="Ribokinase-like"/>
</dbReference>
<dbReference type="GO" id="GO:0008478">
    <property type="term" value="F:pyridoxal kinase activity"/>
    <property type="evidence" value="ECO:0007669"/>
    <property type="project" value="UniProtKB-EC"/>
</dbReference>
<keyword evidence="5 8" id="KW-0418">Kinase</keyword>